<dbReference type="EMBL" id="JBFTWV010000229">
    <property type="protein sequence ID" value="KAL2783533.1"/>
    <property type="molecule type" value="Genomic_DNA"/>
</dbReference>
<dbReference type="InterPro" id="IPR007219">
    <property type="entry name" value="XnlR_reg_dom"/>
</dbReference>
<dbReference type="SMART" id="SM00906">
    <property type="entry name" value="Fungal_trans"/>
    <property type="match status" value="1"/>
</dbReference>
<keyword evidence="7" id="KW-0539">Nucleus</keyword>
<evidence type="ECO:0000256" key="4">
    <source>
        <dbReference type="ARBA" id="ARBA00023015"/>
    </source>
</evidence>
<keyword evidence="5" id="KW-0238">DNA-binding</keyword>
<dbReference type="PROSITE" id="PS00463">
    <property type="entry name" value="ZN2_CY6_FUNGAL_1"/>
    <property type="match status" value="1"/>
</dbReference>
<dbReference type="Proteomes" id="UP001610563">
    <property type="component" value="Unassembled WGS sequence"/>
</dbReference>
<gene>
    <name evidence="11" type="ORF">BJX66DRAFT_122347</name>
</gene>
<keyword evidence="12" id="KW-1185">Reference proteome</keyword>
<reference evidence="11 12" key="1">
    <citation type="submission" date="2024-07" db="EMBL/GenBank/DDBJ databases">
        <title>Section-level genome sequencing and comparative genomics of Aspergillus sections Usti and Cavernicolus.</title>
        <authorList>
            <consortium name="Lawrence Berkeley National Laboratory"/>
            <person name="Nybo J.L."/>
            <person name="Vesth T.C."/>
            <person name="Theobald S."/>
            <person name="Frisvad J.C."/>
            <person name="Larsen T.O."/>
            <person name="Kjaerboelling I."/>
            <person name="Rothschild-Mancinelli K."/>
            <person name="Lyhne E.K."/>
            <person name="Kogle M.E."/>
            <person name="Barry K."/>
            <person name="Clum A."/>
            <person name="Na H."/>
            <person name="Ledsgaard L."/>
            <person name="Lin J."/>
            <person name="Lipzen A."/>
            <person name="Kuo A."/>
            <person name="Riley R."/>
            <person name="Mondo S."/>
            <person name="Labutti K."/>
            <person name="Haridas S."/>
            <person name="Pangalinan J."/>
            <person name="Salamov A.A."/>
            <person name="Simmons B.A."/>
            <person name="Magnuson J.K."/>
            <person name="Chen J."/>
            <person name="Drula E."/>
            <person name="Henrissat B."/>
            <person name="Wiebenga A."/>
            <person name="Lubbers R.J."/>
            <person name="Gomes A.C."/>
            <person name="Makela M.R."/>
            <person name="Stajich J."/>
            <person name="Grigoriev I.V."/>
            <person name="Mortensen U.H."/>
            <person name="De Vries R.P."/>
            <person name="Baker S.E."/>
            <person name="Andersen M.R."/>
        </authorList>
    </citation>
    <scope>NUCLEOTIDE SEQUENCE [LARGE SCALE GENOMIC DNA]</scope>
    <source>
        <strain evidence="11 12">CBS 209.92</strain>
    </source>
</reference>
<evidence type="ECO:0000256" key="7">
    <source>
        <dbReference type="ARBA" id="ARBA00023242"/>
    </source>
</evidence>
<dbReference type="InterPro" id="IPR036864">
    <property type="entry name" value="Zn2-C6_fun-type_DNA-bd_sf"/>
</dbReference>
<evidence type="ECO:0000259" key="10">
    <source>
        <dbReference type="PROSITE" id="PS50048"/>
    </source>
</evidence>
<evidence type="ECO:0000313" key="11">
    <source>
        <dbReference type="EMBL" id="KAL2783533.1"/>
    </source>
</evidence>
<proteinExistence type="predicted"/>
<dbReference type="InterPro" id="IPR001138">
    <property type="entry name" value="Zn2Cys6_DnaBD"/>
</dbReference>
<keyword evidence="6" id="KW-0804">Transcription</keyword>
<keyword evidence="4" id="KW-0805">Transcription regulation</keyword>
<keyword evidence="8" id="KW-0175">Coiled coil</keyword>
<evidence type="ECO:0000256" key="9">
    <source>
        <dbReference type="SAM" id="MobiDB-lite"/>
    </source>
</evidence>
<dbReference type="SUPFAM" id="SSF57701">
    <property type="entry name" value="Zn2/Cys6 DNA-binding domain"/>
    <property type="match status" value="1"/>
</dbReference>
<sequence>MNRQGGTRALARAQRTSSACEYCREKKIRCDGAKPSCSTCTARGRKCRQHPIAKKPRPTNSRIRQLERENQRLLHLSGGRLPHEASEDRSIFYQDCSATRGSGEEPPSGEIEPANFPSAPGSSLYRSSPRRSEHQLAEIPQASQTGYHGPTSAMYDEIRAPNDRLASPSPLDHAIESQTDGLIAEAAKERHMEMMNMARGKLDFDGVDPGLGMHLLSLFWTRHLHAGFIVYRPAFMRDMACKGTYFSKLLLNAMFYSVSKHSPRTEIQRDNKRDTAGWSFRQRFMELLRDEFDRSSVPTIQALLIMASSLFTRCDERSTSWLYAGNAFNMAIDLGLHVELQTSLAPEEREIRRRVFWASFLIDKIQCLYQGRQPCLRFADTDVPLRLSSDFEDYERFDHVSFSQLAFHEVIPSRSIQILQQLCRLSIIMEHIYSSVYAVKKRLTQAMKEVSEDSDKLQAELQQWRSSLPADLDFDASRDAGLIHLPFKLSMLALWNVLVILLHRPLVSDARLHLTDPERSHRALTLCSRAANEITSILRSYAKSYDVRGAPFLLSYSTYIAATIHVHVLAKYKNASDTSSGAAQALQVCLWSLDGQSLMYSAAEKAKTIIVGLIDRMNVKIPPPSGLPDNGSWTCGVHSDPPVRAGKSSSFRGYRSHSFFSCFFADVAEAEQFEQPAPNLDFFNFEFDNASRNLSFEFFQAEDWMDFDQGVLF</sequence>
<dbReference type="CDD" id="cd12148">
    <property type="entry name" value="fungal_TF_MHR"/>
    <property type="match status" value="1"/>
</dbReference>
<accession>A0ABR4FJU2</accession>
<feature type="coiled-coil region" evidence="8">
    <location>
        <begin position="440"/>
        <end position="467"/>
    </location>
</feature>
<keyword evidence="2" id="KW-0479">Metal-binding</keyword>
<evidence type="ECO:0000256" key="8">
    <source>
        <dbReference type="SAM" id="Coils"/>
    </source>
</evidence>
<organism evidence="11 12">
    <name type="scientific">Aspergillus keveii</name>
    <dbReference type="NCBI Taxonomy" id="714993"/>
    <lineage>
        <taxon>Eukaryota</taxon>
        <taxon>Fungi</taxon>
        <taxon>Dikarya</taxon>
        <taxon>Ascomycota</taxon>
        <taxon>Pezizomycotina</taxon>
        <taxon>Eurotiomycetes</taxon>
        <taxon>Eurotiomycetidae</taxon>
        <taxon>Eurotiales</taxon>
        <taxon>Aspergillaceae</taxon>
        <taxon>Aspergillus</taxon>
        <taxon>Aspergillus subgen. Nidulantes</taxon>
    </lineage>
</organism>
<dbReference type="Gene3D" id="4.10.240.10">
    <property type="entry name" value="Zn(2)-C6 fungal-type DNA-binding domain"/>
    <property type="match status" value="1"/>
</dbReference>
<evidence type="ECO:0000256" key="3">
    <source>
        <dbReference type="ARBA" id="ARBA00022833"/>
    </source>
</evidence>
<dbReference type="Pfam" id="PF04082">
    <property type="entry name" value="Fungal_trans"/>
    <property type="match status" value="1"/>
</dbReference>
<evidence type="ECO:0000256" key="6">
    <source>
        <dbReference type="ARBA" id="ARBA00023163"/>
    </source>
</evidence>
<dbReference type="CDD" id="cd00067">
    <property type="entry name" value="GAL4"/>
    <property type="match status" value="1"/>
</dbReference>
<dbReference type="PANTHER" id="PTHR31313">
    <property type="entry name" value="TY1 ENHANCER ACTIVATOR"/>
    <property type="match status" value="1"/>
</dbReference>
<name>A0ABR4FJU2_9EURO</name>
<feature type="domain" description="Zn(2)-C6 fungal-type" evidence="10">
    <location>
        <begin position="19"/>
        <end position="49"/>
    </location>
</feature>
<evidence type="ECO:0000256" key="2">
    <source>
        <dbReference type="ARBA" id="ARBA00022723"/>
    </source>
</evidence>
<keyword evidence="3" id="KW-0862">Zinc</keyword>
<comment type="caution">
    <text evidence="11">The sequence shown here is derived from an EMBL/GenBank/DDBJ whole genome shotgun (WGS) entry which is preliminary data.</text>
</comment>
<evidence type="ECO:0000313" key="12">
    <source>
        <dbReference type="Proteomes" id="UP001610563"/>
    </source>
</evidence>
<feature type="region of interest" description="Disordered" evidence="9">
    <location>
        <begin position="97"/>
        <end position="154"/>
    </location>
</feature>
<evidence type="ECO:0000256" key="5">
    <source>
        <dbReference type="ARBA" id="ARBA00023125"/>
    </source>
</evidence>
<dbReference type="InterPro" id="IPR051615">
    <property type="entry name" value="Transcr_Regulatory_Elem"/>
</dbReference>
<dbReference type="SMART" id="SM00066">
    <property type="entry name" value="GAL4"/>
    <property type="match status" value="1"/>
</dbReference>
<protein>
    <submittedName>
        <fullName evidence="11">Fungal-specific transcription factor domain-containing protein</fullName>
    </submittedName>
</protein>
<dbReference type="PROSITE" id="PS50048">
    <property type="entry name" value="ZN2_CY6_FUNGAL_2"/>
    <property type="match status" value="1"/>
</dbReference>
<dbReference type="PANTHER" id="PTHR31313:SF86">
    <property type="entry name" value="ZN(2)-C6 FUNGAL-TYPE DOMAIN-CONTAINING PROTEIN"/>
    <property type="match status" value="1"/>
</dbReference>
<feature type="compositionally biased region" description="Low complexity" evidence="9">
    <location>
        <begin position="104"/>
        <end position="113"/>
    </location>
</feature>
<evidence type="ECO:0000256" key="1">
    <source>
        <dbReference type="ARBA" id="ARBA00004123"/>
    </source>
</evidence>
<comment type="subcellular location">
    <subcellularLocation>
        <location evidence="1">Nucleus</location>
    </subcellularLocation>
</comment>
<dbReference type="Pfam" id="PF00172">
    <property type="entry name" value="Zn_clus"/>
    <property type="match status" value="1"/>
</dbReference>